<keyword evidence="5" id="KW-0812">Transmembrane</keyword>
<evidence type="ECO:0000256" key="4">
    <source>
        <dbReference type="ARBA" id="ARBA00022679"/>
    </source>
</evidence>
<dbReference type="PANTHER" id="PTHR21461">
    <property type="entry name" value="GLYCOSYLTRANSFERASE FAMILY 92 PROTEIN"/>
    <property type="match status" value="1"/>
</dbReference>
<reference evidence="9 10" key="2">
    <citation type="submission" date="2019-01" db="EMBL/GenBank/DDBJ databases">
        <title>A chromosome length genome reference of the Java medaka (oryzias javanicus).</title>
        <authorList>
            <person name="Herpin A."/>
            <person name="Takehana Y."/>
            <person name="Naruse K."/>
            <person name="Ansai S."/>
            <person name="Kawaguchi M."/>
        </authorList>
    </citation>
    <scope>NUCLEOTIDE SEQUENCE [LARGE SCALE GENOMIC DNA]</scope>
    <source>
        <strain evidence="9">RS831</strain>
        <tissue evidence="9">Whole body</tissue>
    </source>
</reference>
<comment type="subcellular location">
    <subcellularLocation>
        <location evidence="1">Membrane</location>
        <topology evidence="1">Single-pass membrane protein</topology>
    </subcellularLocation>
</comment>
<dbReference type="GO" id="GO:0005737">
    <property type="term" value="C:cytoplasm"/>
    <property type="evidence" value="ECO:0007669"/>
    <property type="project" value="TreeGrafter"/>
</dbReference>
<dbReference type="EMBL" id="CM012449">
    <property type="protein sequence ID" value="RVE65185.1"/>
    <property type="molecule type" value="Genomic_DNA"/>
</dbReference>
<dbReference type="EC" id="2.4.1.-" evidence="8"/>
<dbReference type="GO" id="GO:0016757">
    <property type="term" value="F:glycosyltransferase activity"/>
    <property type="evidence" value="ECO:0007669"/>
    <property type="project" value="UniProtKB-UniRule"/>
</dbReference>
<comment type="similarity">
    <text evidence="2 8">Belongs to the glycosyltransferase 92 family.</text>
</comment>
<dbReference type="OrthoDB" id="2526284at2759"/>
<evidence type="ECO:0000256" key="8">
    <source>
        <dbReference type="RuleBase" id="RU366017"/>
    </source>
</evidence>
<evidence type="ECO:0000256" key="1">
    <source>
        <dbReference type="ARBA" id="ARBA00004167"/>
    </source>
</evidence>
<sequence>MRLTFKKLRRWILIAAPCFILLLWICRTSRTLYFWTPNNQTFSPPKNCLKKHAVPQTQPATLVAVNGTKTLLVSAYLEHRTSVKEVRIIAIKPRKEKASYLCHLRCQEKLNVTRAKCKIHPDHFRFHYGTADIMCPLPSGCPTPSHVAVTHVDDKSEETLDQDFLEVKNQKSEFDSFPYNFTVCFSTMFDYTNVLQPVLFQLVQSLEMLQLLGVNRVVIYKTSCSLETQNVLDHYTHEGLVEVIPWSLSKYLNVSRGWLPKHGPGELHYFGQIPALNDCLYRYMYRTKYLALHDVDELILPQSVHSWLELLPLLEKKFGANKRFRFRSHVFPNDVLLPPPIFPGVPPQDGWGDVSGVDILSHLYREPLPGTGWVDFKVIVEPRAVFWLSVHGALKSLNAFVWVGTDVARMYHTRAKTRPELTLKELIYDGRLLNYSERLVPAVNAALRDSGVLPEDRCSVPHG</sequence>
<dbReference type="GO" id="GO:0016020">
    <property type="term" value="C:membrane"/>
    <property type="evidence" value="ECO:0007669"/>
    <property type="project" value="UniProtKB-SubCell"/>
</dbReference>
<evidence type="ECO:0000256" key="3">
    <source>
        <dbReference type="ARBA" id="ARBA00022676"/>
    </source>
</evidence>
<dbReference type="InterPro" id="IPR008166">
    <property type="entry name" value="Glyco_transf_92"/>
</dbReference>
<keyword evidence="7" id="KW-0472">Membrane</keyword>
<protein>
    <recommendedName>
        <fullName evidence="8">Glycosyltransferase family 92 protein</fullName>
        <ecNumber evidence="8">2.4.1.-</ecNumber>
    </recommendedName>
</protein>
<keyword evidence="3 8" id="KW-0328">Glycosyltransferase</keyword>
<evidence type="ECO:0000256" key="7">
    <source>
        <dbReference type="ARBA" id="ARBA00023136"/>
    </source>
</evidence>
<keyword evidence="10" id="KW-1185">Reference proteome</keyword>
<dbReference type="Proteomes" id="UP000283210">
    <property type="component" value="Chromosome 13"/>
</dbReference>
<evidence type="ECO:0000256" key="2">
    <source>
        <dbReference type="ARBA" id="ARBA00007647"/>
    </source>
</evidence>
<dbReference type="PANTHER" id="PTHR21461:SF52">
    <property type="entry name" value="GLYCOSYLTRANSFERASE FAMILY 92 PROTEIN"/>
    <property type="match status" value="1"/>
</dbReference>
<evidence type="ECO:0000256" key="5">
    <source>
        <dbReference type="ARBA" id="ARBA00022692"/>
    </source>
</evidence>
<dbReference type="Pfam" id="PF01697">
    <property type="entry name" value="Glyco_transf_92"/>
    <property type="match status" value="1"/>
</dbReference>
<evidence type="ECO:0000313" key="10">
    <source>
        <dbReference type="Proteomes" id="UP000283210"/>
    </source>
</evidence>
<keyword evidence="6" id="KW-1133">Transmembrane helix</keyword>
<reference evidence="9 10" key="1">
    <citation type="submission" date="2018-11" db="EMBL/GenBank/DDBJ databases">
        <authorList>
            <person name="Lopez-Roques C."/>
            <person name="Donnadieu C."/>
            <person name="Bouchez O."/>
            <person name="Klopp C."/>
            <person name="Cabau C."/>
            <person name="Zahm M."/>
        </authorList>
    </citation>
    <scope>NUCLEOTIDE SEQUENCE [LARGE SCALE GENOMIC DNA]</scope>
    <source>
        <strain evidence="9">RS831</strain>
        <tissue evidence="9">Whole body</tissue>
    </source>
</reference>
<name>A0A437CQQ5_ORYJA</name>
<keyword evidence="4 8" id="KW-0808">Transferase</keyword>
<dbReference type="AlphaFoldDB" id="A0A437CQQ5"/>
<gene>
    <name evidence="9" type="ORF">OJAV_G00134180</name>
</gene>
<organism evidence="9 10">
    <name type="scientific">Oryzias javanicus</name>
    <name type="common">Javanese ricefish</name>
    <name type="synonym">Aplocheilus javanicus</name>
    <dbReference type="NCBI Taxonomy" id="123683"/>
    <lineage>
        <taxon>Eukaryota</taxon>
        <taxon>Metazoa</taxon>
        <taxon>Chordata</taxon>
        <taxon>Craniata</taxon>
        <taxon>Vertebrata</taxon>
        <taxon>Euteleostomi</taxon>
        <taxon>Actinopterygii</taxon>
        <taxon>Neopterygii</taxon>
        <taxon>Teleostei</taxon>
        <taxon>Neoteleostei</taxon>
        <taxon>Acanthomorphata</taxon>
        <taxon>Ovalentaria</taxon>
        <taxon>Atherinomorphae</taxon>
        <taxon>Beloniformes</taxon>
        <taxon>Adrianichthyidae</taxon>
        <taxon>Oryziinae</taxon>
        <taxon>Oryzias</taxon>
    </lineage>
</organism>
<proteinExistence type="inferred from homology"/>
<evidence type="ECO:0000313" key="9">
    <source>
        <dbReference type="EMBL" id="RVE65185.1"/>
    </source>
</evidence>
<evidence type="ECO:0000256" key="6">
    <source>
        <dbReference type="ARBA" id="ARBA00022989"/>
    </source>
</evidence>
<accession>A0A437CQQ5</accession>